<accession>A0A2V3HQK4</accession>
<protein>
    <recommendedName>
        <fullName evidence="7">EamA domain-containing protein</fullName>
    </recommendedName>
</protein>
<feature type="transmembrane region" description="Helical" evidence="6">
    <location>
        <begin position="66"/>
        <end position="87"/>
    </location>
</feature>
<name>A0A2V3HQK4_9ARCH</name>
<feature type="transmembrane region" description="Helical" evidence="6">
    <location>
        <begin position="293"/>
        <end position="312"/>
    </location>
</feature>
<evidence type="ECO:0000313" key="9">
    <source>
        <dbReference type="Proteomes" id="UP000248161"/>
    </source>
</evidence>
<organism evidence="8 9">
    <name type="scientific">Candidatus Thalassarchaeum betae</name>
    <dbReference type="NCBI Taxonomy" id="2599289"/>
    <lineage>
        <taxon>Archaea</taxon>
        <taxon>Methanobacteriati</taxon>
        <taxon>Thermoplasmatota</taxon>
        <taxon>Candidatus Poseidoniia</taxon>
        <taxon>Candidatus Poseidoniales</taxon>
        <taxon>Candidatus Thalassarchaeaceae</taxon>
        <taxon>Candidatus Thalassarchaeum</taxon>
    </lineage>
</organism>
<dbReference type="InterPro" id="IPR037185">
    <property type="entry name" value="EmrE-like"/>
</dbReference>
<feature type="domain" description="EamA" evidence="7">
    <location>
        <begin position="39"/>
        <end position="168"/>
    </location>
</feature>
<feature type="transmembrane region" description="Helical" evidence="6">
    <location>
        <begin position="208"/>
        <end position="225"/>
    </location>
</feature>
<feature type="transmembrane region" description="Helical" evidence="6">
    <location>
        <begin position="179"/>
        <end position="196"/>
    </location>
</feature>
<keyword evidence="4 6" id="KW-0472">Membrane</keyword>
<dbReference type="PANTHER" id="PTHR22911">
    <property type="entry name" value="ACYL-MALONYL CONDENSING ENZYME-RELATED"/>
    <property type="match status" value="1"/>
</dbReference>
<feature type="transmembrane region" description="Helical" evidence="6">
    <location>
        <begin position="264"/>
        <end position="281"/>
    </location>
</feature>
<feature type="transmembrane region" description="Helical" evidence="6">
    <location>
        <begin position="39"/>
        <end position="60"/>
    </location>
</feature>
<feature type="transmembrane region" description="Helical" evidence="6">
    <location>
        <begin position="123"/>
        <end position="142"/>
    </location>
</feature>
<proteinExistence type="predicted"/>
<keyword evidence="3 6" id="KW-1133">Transmembrane helix</keyword>
<dbReference type="InterPro" id="IPR000620">
    <property type="entry name" value="EamA_dom"/>
</dbReference>
<evidence type="ECO:0000256" key="6">
    <source>
        <dbReference type="SAM" id="Phobius"/>
    </source>
</evidence>
<dbReference type="Proteomes" id="UP000248161">
    <property type="component" value="Unassembled WGS sequence"/>
</dbReference>
<evidence type="ECO:0000256" key="5">
    <source>
        <dbReference type="SAM" id="MobiDB-lite"/>
    </source>
</evidence>
<dbReference type="EMBL" id="PSPG01000008">
    <property type="protein sequence ID" value="PXF21404.1"/>
    <property type="molecule type" value="Genomic_DNA"/>
</dbReference>
<evidence type="ECO:0000256" key="4">
    <source>
        <dbReference type="ARBA" id="ARBA00023136"/>
    </source>
</evidence>
<sequence length="320" mass="33426">MPKRGLGRGLGEIASSASDGPDLSSFVSQENTSDSARAAVLWMIFGSLCFGSMNALVKWTTVHADVWMIIMVRSAVIAFAVAAFAASRGISLRVNNRKTMFLRCAVGLTAMILYFTALGRIPIGQAVTLQYTAPLFVALLSGKMLAERVSAGVALLVITAFAGIVLIVSPELGKVEPDALLALGSGFFAAFAYIYVRELRTTDSPTSVVFWFAAASVAASVVQAAPDLLSVDRQTLAALVGIGIGAGGGQVGITMAYQKANAAWVSAFSYLTVIVATFYGFTVFGETLSTADWIGGLLIVGSGVALVFMVPAGDEKTSQH</sequence>
<evidence type="ECO:0000313" key="8">
    <source>
        <dbReference type="EMBL" id="PXF21404.1"/>
    </source>
</evidence>
<comment type="subcellular location">
    <subcellularLocation>
        <location evidence="1">Membrane</location>
        <topology evidence="1">Multi-pass membrane protein</topology>
    </subcellularLocation>
</comment>
<dbReference type="GO" id="GO:0016020">
    <property type="term" value="C:membrane"/>
    <property type="evidence" value="ECO:0007669"/>
    <property type="project" value="UniProtKB-SubCell"/>
</dbReference>
<keyword evidence="2 6" id="KW-0812">Transmembrane</keyword>
<evidence type="ECO:0000256" key="3">
    <source>
        <dbReference type="ARBA" id="ARBA00022989"/>
    </source>
</evidence>
<dbReference type="AlphaFoldDB" id="A0A2V3HQK4"/>
<dbReference type="Pfam" id="PF00892">
    <property type="entry name" value="EamA"/>
    <property type="match status" value="2"/>
</dbReference>
<reference evidence="8 9" key="1">
    <citation type="journal article" date="2015" name="Nat. Commun.">
        <title>Genomic and transcriptomic evidence for scavenging of diverse organic compounds by widespread deep-sea archaea.</title>
        <authorList>
            <person name="Li M."/>
            <person name="Baker B.J."/>
            <person name="Anantharaman K."/>
            <person name="Jain S."/>
            <person name="Breier J.A."/>
            <person name="Dick G.J."/>
        </authorList>
    </citation>
    <scope>NUCLEOTIDE SEQUENCE [LARGE SCALE GENOMIC DNA]</scope>
    <source>
        <strain evidence="8">Cayman_51_deep</strain>
    </source>
</reference>
<dbReference type="RefSeq" id="WP_338169535.1">
    <property type="nucleotide sequence ID" value="NZ_JAKUUN010000003.1"/>
</dbReference>
<feature type="region of interest" description="Disordered" evidence="5">
    <location>
        <begin position="1"/>
        <end position="28"/>
    </location>
</feature>
<evidence type="ECO:0000256" key="1">
    <source>
        <dbReference type="ARBA" id="ARBA00004141"/>
    </source>
</evidence>
<feature type="transmembrane region" description="Helical" evidence="6">
    <location>
        <begin position="149"/>
        <end position="167"/>
    </location>
</feature>
<comment type="caution">
    <text evidence="8">The sequence shown here is derived from an EMBL/GenBank/DDBJ whole genome shotgun (WGS) entry which is preliminary data.</text>
</comment>
<feature type="transmembrane region" description="Helical" evidence="6">
    <location>
        <begin position="99"/>
        <end position="117"/>
    </location>
</feature>
<gene>
    <name evidence="8" type="ORF">CXX69_04140</name>
</gene>
<feature type="domain" description="EamA" evidence="7">
    <location>
        <begin position="179"/>
        <end position="307"/>
    </location>
</feature>
<dbReference type="SUPFAM" id="SSF103481">
    <property type="entry name" value="Multidrug resistance efflux transporter EmrE"/>
    <property type="match status" value="2"/>
</dbReference>
<feature type="transmembrane region" description="Helical" evidence="6">
    <location>
        <begin position="237"/>
        <end position="257"/>
    </location>
</feature>
<evidence type="ECO:0000256" key="2">
    <source>
        <dbReference type="ARBA" id="ARBA00022692"/>
    </source>
</evidence>
<dbReference type="PANTHER" id="PTHR22911:SF6">
    <property type="entry name" value="SOLUTE CARRIER FAMILY 35 MEMBER G1"/>
    <property type="match status" value="1"/>
</dbReference>
<evidence type="ECO:0000259" key="7">
    <source>
        <dbReference type="Pfam" id="PF00892"/>
    </source>
</evidence>